<dbReference type="Gene3D" id="1.10.357.10">
    <property type="entry name" value="Tetracycline Repressor, domain 2"/>
    <property type="match status" value="1"/>
</dbReference>
<dbReference type="InterPro" id="IPR001647">
    <property type="entry name" value="HTH_TetR"/>
</dbReference>
<dbReference type="PANTHER" id="PTHR30055">
    <property type="entry name" value="HTH-TYPE TRANSCRIPTIONAL REGULATOR RUTR"/>
    <property type="match status" value="1"/>
</dbReference>
<gene>
    <name evidence="7" type="ORF">ACFPL4_33665</name>
</gene>
<keyword evidence="1" id="KW-0678">Repressor</keyword>
<dbReference type="PRINTS" id="PR00455">
    <property type="entry name" value="HTHTETR"/>
</dbReference>
<proteinExistence type="predicted"/>
<evidence type="ECO:0000256" key="4">
    <source>
        <dbReference type="ARBA" id="ARBA00023163"/>
    </source>
</evidence>
<evidence type="ECO:0000256" key="2">
    <source>
        <dbReference type="ARBA" id="ARBA00023015"/>
    </source>
</evidence>
<keyword evidence="4" id="KW-0804">Transcription</keyword>
<comment type="caution">
    <text evidence="7">The sequence shown here is derived from an EMBL/GenBank/DDBJ whole genome shotgun (WGS) entry which is preliminary data.</text>
</comment>
<dbReference type="InterPro" id="IPR036271">
    <property type="entry name" value="Tet_transcr_reg_TetR-rel_C_sf"/>
</dbReference>
<accession>A0ABV9VJB8</accession>
<reference evidence="8" key="1">
    <citation type="journal article" date="2019" name="Int. J. Syst. Evol. Microbiol.">
        <title>The Global Catalogue of Microorganisms (GCM) 10K type strain sequencing project: providing services to taxonomists for standard genome sequencing and annotation.</title>
        <authorList>
            <consortium name="The Broad Institute Genomics Platform"/>
            <consortium name="The Broad Institute Genome Sequencing Center for Infectious Disease"/>
            <person name="Wu L."/>
            <person name="Ma J."/>
        </authorList>
    </citation>
    <scope>NUCLEOTIDE SEQUENCE [LARGE SCALE GENOMIC DNA]</scope>
    <source>
        <strain evidence="8">ICMP 257</strain>
    </source>
</reference>
<dbReference type="Pfam" id="PF00440">
    <property type="entry name" value="TetR_N"/>
    <property type="match status" value="1"/>
</dbReference>
<evidence type="ECO:0000313" key="7">
    <source>
        <dbReference type="EMBL" id="MFC4983227.1"/>
    </source>
</evidence>
<dbReference type="InterPro" id="IPR050109">
    <property type="entry name" value="HTH-type_TetR-like_transc_reg"/>
</dbReference>
<evidence type="ECO:0000259" key="6">
    <source>
        <dbReference type="PROSITE" id="PS50977"/>
    </source>
</evidence>
<sequence>MPVARSARGPYAKTAKLRARAIDAGIELFGTTGYYGATLTDVADRLGMSLTGLQHHFPDKGSLLVAVLEERDRRAAAAVPGGSQVDAVESLLGMLRESQKNPGLMELQCVLSAEATSVEHPAHDYFRHRYAVLRSQGAAAFRQLADRGELAVPIEPESLTSMLIALVDGLQLQWLLDHDSVDIEAEVRTFLRTFIPTLH</sequence>
<feature type="domain" description="HTH tetR-type" evidence="6">
    <location>
        <begin position="15"/>
        <end position="75"/>
    </location>
</feature>
<dbReference type="Proteomes" id="UP001595908">
    <property type="component" value="Unassembled WGS sequence"/>
</dbReference>
<dbReference type="PROSITE" id="PS50977">
    <property type="entry name" value="HTH_TETR_2"/>
    <property type="match status" value="1"/>
</dbReference>
<dbReference type="InterPro" id="IPR009057">
    <property type="entry name" value="Homeodomain-like_sf"/>
</dbReference>
<dbReference type="PANTHER" id="PTHR30055:SF226">
    <property type="entry name" value="HTH-TYPE TRANSCRIPTIONAL REGULATOR PKSA"/>
    <property type="match status" value="1"/>
</dbReference>
<feature type="DNA-binding region" description="H-T-H motif" evidence="5">
    <location>
        <begin position="38"/>
        <end position="57"/>
    </location>
</feature>
<protein>
    <submittedName>
        <fullName evidence="7">TetR/AcrR family transcriptional regulator</fullName>
    </submittedName>
</protein>
<evidence type="ECO:0000313" key="8">
    <source>
        <dbReference type="Proteomes" id="UP001595908"/>
    </source>
</evidence>
<dbReference type="InterPro" id="IPR039538">
    <property type="entry name" value="BetI_C"/>
</dbReference>
<evidence type="ECO:0000256" key="1">
    <source>
        <dbReference type="ARBA" id="ARBA00022491"/>
    </source>
</evidence>
<dbReference type="EMBL" id="JBHSJE010000014">
    <property type="protein sequence ID" value="MFC4983227.1"/>
    <property type="molecule type" value="Genomic_DNA"/>
</dbReference>
<dbReference type="SUPFAM" id="SSF48498">
    <property type="entry name" value="Tetracyclin repressor-like, C-terminal domain"/>
    <property type="match status" value="1"/>
</dbReference>
<dbReference type="Pfam" id="PF13977">
    <property type="entry name" value="TetR_C_6"/>
    <property type="match status" value="1"/>
</dbReference>
<evidence type="ECO:0000256" key="3">
    <source>
        <dbReference type="ARBA" id="ARBA00023125"/>
    </source>
</evidence>
<dbReference type="RefSeq" id="WP_051709736.1">
    <property type="nucleotide sequence ID" value="NZ_JBHSJE010000014.1"/>
</dbReference>
<organism evidence="7 8">
    <name type="scientific">Streptomyces atroolivaceus</name>
    <dbReference type="NCBI Taxonomy" id="66869"/>
    <lineage>
        <taxon>Bacteria</taxon>
        <taxon>Bacillati</taxon>
        <taxon>Actinomycetota</taxon>
        <taxon>Actinomycetes</taxon>
        <taxon>Kitasatosporales</taxon>
        <taxon>Streptomycetaceae</taxon>
        <taxon>Streptomyces</taxon>
    </lineage>
</organism>
<dbReference type="GeneID" id="31235599"/>
<keyword evidence="3 5" id="KW-0238">DNA-binding</keyword>
<name>A0ABV9VJB8_STRAZ</name>
<evidence type="ECO:0000256" key="5">
    <source>
        <dbReference type="PROSITE-ProRule" id="PRU00335"/>
    </source>
</evidence>
<keyword evidence="2" id="KW-0805">Transcription regulation</keyword>
<dbReference type="SUPFAM" id="SSF46689">
    <property type="entry name" value="Homeodomain-like"/>
    <property type="match status" value="1"/>
</dbReference>
<keyword evidence="8" id="KW-1185">Reference proteome</keyword>